<feature type="region of interest" description="Disordered" evidence="1">
    <location>
        <begin position="49"/>
        <end position="73"/>
    </location>
</feature>
<protein>
    <submittedName>
        <fullName evidence="2">Uncharacterized protein</fullName>
    </submittedName>
</protein>
<sequence length="73" mass="7967">MDPFLRKPRVSPYGAATGRAGRRSFAADTWTPSQEKGCGCEMATAAEPVATKQRRPMPDITHKKKGTCQVTET</sequence>
<name>A0ABQ4F8V3_9ACTN</name>
<accession>A0ABQ4F8V3</accession>
<dbReference type="Proteomes" id="UP000651728">
    <property type="component" value="Unassembled WGS sequence"/>
</dbReference>
<evidence type="ECO:0000313" key="3">
    <source>
        <dbReference type="Proteomes" id="UP000651728"/>
    </source>
</evidence>
<reference evidence="2 3" key="1">
    <citation type="submission" date="2021-01" db="EMBL/GenBank/DDBJ databases">
        <title>Whole genome shotgun sequence of Microbispora amethystogenes NBRC 101907.</title>
        <authorList>
            <person name="Komaki H."/>
            <person name="Tamura T."/>
        </authorList>
    </citation>
    <scope>NUCLEOTIDE SEQUENCE [LARGE SCALE GENOMIC DNA]</scope>
    <source>
        <strain evidence="2 3">NBRC 101907</strain>
    </source>
</reference>
<gene>
    <name evidence="2" type="ORF">Mam01_14050</name>
</gene>
<evidence type="ECO:0000256" key="1">
    <source>
        <dbReference type="SAM" id="MobiDB-lite"/>
    </source>
</evidence>
<comment type="caution">
    <text evidence="2">The sequence shown here is derived from an EMBL/GenBank/DDBJ whole genome shotgun (WGS) entry which is preliminary data.</text>
</comment>
<keyword evidence="3" id="KW-1185">Reference proteome</keyword>
<feature type="region of interest" description="Disordered" evidence="1">
    <location>
        <begin position="1"/>
        <end position="33"/>
    </location>
</feature>
<evidence type="ECO:0000313" key="2">
    <source>
        <dbReference type="EMBL" id="GIH31241.1"/>
    </source>
</evidence>
<dbReference type="EMBL" id="BOOB01000009">
    <property type="protein sequence ID" value="GIH31241.1"/>
    <property type="molecule type" value="Genomic_DNA"/>
</dbReference>
<proteinExistence type="predicted"/>
<organism evidence="2 3">
    <name type="scientific">Microbispora amethystogenes</name>
    <dbReference type="NCBI Taxonomy" id="1427754"/>
    <lineage>
        <taxon>Bacteria</taxon>
        <taxon>Bacillati</taxon>
        <taxon>Actinomycetota</taxon>
        <taxon>Actinomycetes</taxon>
        <taxon>Streptosporangiales</taxon>
        <taxon>Streptosporangiaceae</taxon>
        <taxon>Microbispora</taxon>
    </lineage>
</organism>